<keyword evidence="5" id="KW-1185">Reference proteome</keyword>
<dbReference type="InterPro" id="IPR040079">
    <property type="entry name" value="Glutathione_S-Trfase"/>
</dbReference>
<dbReference type="CDD" id="cd03048">
    <property type="entry name" value="GST_N_Ure2p_like"/>
    <property type="match status" value="1"/>
</dbReference>
<protein>
    <recommendedName>
        <fullName evidence="6">Glutathione S-transferase</fullName>
    </recommendedName>
</protein>
<dbReference type="InterPro" id="IPR036249">
    <property type="entry name" value="Thioredoxin-like_sf"/>
</dbReference>
<dbReference type="OrthoDB" id="422574at2759"/>
<dbReference type="SUPFAM" id="SSF47616">
    <property type="entry name" value="GST C-terminal domain-like"/>
    <property type="match status" value="1"/>
</dbReference>
<proteinExistence type="inferred from homology"/>
<dbReference type="EMBL" id="CVMT01000010">
    <property type="protein sequence ID" value="CRG91599.1"/>
    <property type="molecule type" value="Genomic_DNA"/>
</dbReference>
<dbReference type="PROSITE" id="PS50405">
    <property type="entry name" value="GST_CTER"/>
    <property type="match status" value="1"/>
</dbReference>
<dbReference type="Pfam" id="PF00043">
    <property type="entry name" value="GST_C"/>
    <property type="match status" value="1"/>
</dbReference>
<sequence length="264" mass="29889">MCLSTASHPLKYQYTNLQSTSSPHQIISVSEKTNMSSQLKPITVYGQGPSPNPLKVAIVLKELGLPYEVDPVPFSDIKKPAYVALNPNGRLPTIYDPNSDLTLWESGSIVEYLTERYDTENRLSFPADTPEYYHAKQWLSFQMSGQGPYYGQFCWFVKFHPEKVPSALDRYAGEINRVTAVLDGYLAKQKEKYADNLGDGPWLVGNKLSYVDLAWLPWQRMAVLFATKEQYDDDKYPDAKEWYTKLLNRESVTAALAESAPPPS</sequence>
<dbReference type="Proteomes" id="UP000054383">
    <property type="component" value="Unassembled WGS sequence"/>
</dbReference>
<dbReference type="SFLD" id="SFLDG00358">
    <property type="entry name" value="Main_(cytGST)"/>
    <property type="match status" value="1"/>
</dbReference>
<feature type="domain" description="GST N-terminal" evidence="2">
    <location>
        <begin position="40"/>
        <end position="121"/>
    </location>
</feature>
<dbReference type="STRING" id="28573.A0A0U1M7P0"/>
<organism evidence="4 5">
    <name type="scientific">Talaromyces islandicus</name>
    <name type="common">Penicillium islandicum</name>
    <dbReference type="NCBI Taxonomy" id="28573"/>
    <lineage>
        <taxon>Eukaryota</taxon>
        <taxon>Fungi</taxon>
        <taxon>Dikarya</taxon>
        <taxon>Ascomycota</taxon>
        <taxon>Pezizomycotina</taxon>
        <taxon>Eurotiomycetes</taxon>
        <taxon>Eurotiomycetidae</taxon>
        <taxon>Eurotiales</taxon>
        <taxon>Trichocomaceae</taxon>
        <taxon>Talaromyces</taxon>
        <taxon>Talaromyces sect. Islandici</taxon>
    </lineage>
</organism>
<comment type="similarity">
    <text evidence="1">Belongs to the GST superfamily.</text>
</comment>
<dbReference type="Gene3D" id="3.40.30.10">
    <property type="entry name" value="Glutaredoxin"/>
    <property type="match status" value="1"/>
</dbReference>
<dbReference type="InterPro" id="IPR010987">
    <property type="entry name" value="Glutathione-S-Trfase_C-like"/>
</dbReference>
<dbReference type="PANTHER" id="PTHR44051:SF23">
    <property type="entry name" value="GLUTATHIONE S-TRANSFERASE-LIKE PROTEIN TPCF"/>
    <property type="match status" value="1"/>
</dbReference>
<feature type="domain" description="GST C-terminal" evidence="3">
    <location>
        <begin position="128"/>
        <end position="264"/>
    </location>
</feature>
<gene>
    <name evidence="4" type="ORF">PISL3812_08649</name>
</gene>
<evidence type="ECO:0000256" key="1">
    <source>
        <dbReference type="ARBA" id="ARBA00007409"/>
    </source>
</evidence>
<dbReference type="SUPFAM" id="SSF52833">
    <property type="entry name" value="Thioredoxin-like"/>
    <property type="match status" value="1"/>
</dbReference>
<dbReference type="AlphaFoldDB" id="A0A0U1M7P0"/>
<dbReference type="Pfam" id="PF13409">
    <property type="entry name" value="GST_N_2"/>
    <property type="match status" value="1"/>
</dbReference>
<name>A0A0U1M7P0_TALIS</name>
<evidence type="ECO:0000259" key="2">
    <source>
        <dbReference type="PROSITE" id="PS50404"/>
    </source>
</evidence>
<dbReference type="PANTHER" id="PTHR44051">
    <property type="entry name" value="GLUTATHIONE S-TRANSFERASE-RELATED"/>
    <property type="match status" value="1"/>
</dbReference>
<reference evidence="4 5" key="1">
    <citation type="submission" date="2015-04" db="EMBL/GenBank/DDBJ databases">
        <authorList>
            <person name="Syromyatnikov M.Y."/>
            <person name="Popov V.N."/>
        </authorList>
    </citation>
    <scope>NUCLEOTIDE SEQUENCE [LARGE SCALE GENOMIC DNA]</scope>
    <source>
        <strain evidence="4">WF-38-12</strain>
    </source>
</reference>
<evidence type="ECO:0000259" key="3">
    <source>
        <dbReference type="PROSITE" id="PS50405"/>
    </source>
</evidence>
<dbReference type="Gene3D" id="1.20.1050.10">
    <property type="match status" value="1"/>
</dbReference>
<dbReference type="InterPro" id="IPR036282">
    <property type="entry name" value="Glutathione-S-Trfase_C_sf"/>
</dbReference>
<dbReference type="InterPro" id="IPR004045">
    <property type="entry name" value="Glutathione_S-Trfase_N"/>
</dbReference>
<dbReference type="InterPro" id="IPR004046">
    <property type="entry name" value="GST_C"/>
</dbReference>
<accession>A0A0U1M7P0</accession>
<dbReference type="SFLD" id="SFLDS00019">
    <property type="entry name" value="Glutathione_Transferase_(cytos"/>
    <property type="match status" value="1"/>
</dbReference>
<evidence type="ECO:0008006" key="6">
    <source>
        <dbReference type="Google" id="ProtNLM"/>
    </source>
</evidence>
<dbReference type="OMA" id="IATFGWT"/>
<evidence type="ECO:0000313" key="5">
    <source>
        <dbReference type="Proteomes" id="UP000054383"/>
    </source>
</evidence>
<evidence type="ECO:0000313" key="4">
    <source>
        <dbReference type="EMBL" id="CRG91599.1"/>
    </source>
</evidence>
<dbReference type="PROSITE" id="PS50404">
    <property type="entry name" value="GST_NTER"/>
    <property type="match status" value="1"/>
</dbReference>